<dbReference type="KEGG" id="badl:BADO_0740"/>
<evidence type="ECO:0000313" key="11">
    <source>
        <dbReference type="EMBL" id="OSG98170.1"/>
    </source>
</evidence>
<evidence type="ECO:0000313" key="17">
    <source>
        <dbReference type="Proteomes" id="UP001357973"/>
    </source>
</evidence>
<evidence type="ECO:0000256" key="1">
    <source>
        <dbReference type="ARBA" id="ARBA00004651"/>
    </source>
</evidence>
<evidence type="ECO:0000256" key="2">
    <source>
        <dbReference type="ARBA" id="ARBA00022475"/>
    </source>
</evidence>
<organism evidence="11 15">
    <name type="scientific">Bifidobacterium adolescentis</name>
    <dbReference type="NCBI Taxonomy" id="1680"/>
    <lineage>
        <taxon>Bacteria</taxon>
        <taxon>Bacillati</taxon>
        <taxon>Actinomycetota</taxon>
        <taxon>Actinomycetes</taxon>
        <taxon>Bifidobacteriales</taxon>
        <taxon>Bifidobacteriaceae</taxon>
        <taxon>Bifidobacterium</taxon>
    </lineage>
</organism>
<proteinExistence type="predicted"/>
<gene>
    <name evidence="10" type="ORF">AD0028_0809</name>
    <name evidence="11" type="ORF">AL0462_0720</name>
    <name evidence="8" type="ORF">B19861_07720</name>
    <name evidence="9" type="ORF">B5789_0658</name>
    <name evidence="12" type="ORF">DW072_04680</name>
</gene>
<dbReference type="EMBL" id="QRNG01000005">
    <property type="protein sequence ID" value="RHK26511.1"/>
    <property type="molecule type" value="Genomic_DNA"/>
</dbReference>
<accession>A0A076JNF3</accession>
<dbReference type="PANTHER" id="PTHR43738">
    <property type="entry name" value="ABC TRANSPORTER, MEMBRANE PROTEIN"/>
    <property type="match status" value="1"/>
</dbReference>
<keyword evidence="17" id="KW-1185">Reference proteome</keyword>
<dbReference type="Proteomes" id="UP000193905">
    <property type="component" value="Unassembled WGS sequence"/>
</dbReference>
<dbReference type="Proteomes" id="UP001357973">
    <property type="component" value="Chromosome"/>
</dbReference>
<feature type="transmembrane region" description="Helical" evidence="6">
    <location>
        <begin position="26"/>
        <end position="46"/>
    </location>
</feature>
<reference evidence="9 13" key="2">
    <citation type="submission" date="2017-03" db="EMBL/GenBank/DDBJ databases">
        <title>Maternal inheritance of bifidobacteria.</title>
        <authorList>
            <person name="Lugli G.A."/>
            <person name="Duranti S."/>
            <person name="Milani C."/>
            <person name="Mancabelli L."/>
        </authorList>
    </citation>
    <scope>NUCLEOTIDE SEQUENCE [LARGE SCALE GENOMIC DNA]</scope>
    <source>
        <strain evidence="9 13">1892B</strain>
    </source>
</reference>
<evidence type="ECO:0000313" key="8">
    <source>
        <dbReference type="EMBL" id="BEK82830.1"/>
    </source>
</evidence>
<dbReference type="Proteomes" id="UP000192714">
    <property type="component" value="Unassembled WGS sequence"/>
</dbReference>
<evidence type="ECO:0000259" key="7">
    <source>
        <dbReference type="Pfam" id="PF02687"/>
    </source>
</evidence>
<dbReference type="EMBL" id="LNKF01000002">
    <property type="protein sequence ID" value="OSG95569.1"/>
    <property type="molecule type" value="Genomic_DNA"/>
</dbReference>
<feature type="domain" description="ABC3 transporter permease C-terminal" evidence="7">
    <location>
        <begin position="276"/>
        <end position="388"/>
    </location>
</feature>
<dbReference type="Proteomes" id="UP000285262">
    <property type="component" value="Unassembled WGS sequence"/>
</dbReference>
<feature type="transmembrane region" description="Helical" evidence="6">
    <location>
        <begin position="364"/>
        <end position="391"/>
    </location>
</feature>
<dbReference type="EMBL" id="LNKH01000003">
    <property type="protein sequence ID" value="OSG98170.1"/>
    <property type="molecule type" value="Genomic_DNA"/>
</dbReference>
<evidence type="ECO:0000313" key="16">
    <source>
        <dbReference type="Proteomes" id="UP000285262"/>
    </source>
</evidence>
<evidence type="ECO:0000313" key="15">
    <source>
        <dbReference type="Proteomes" id="UP000193905"/>
    </source>
</evidence>
<keyword evidence="2" id="KW-1003">Cell membrane</keyword>
<keyword evidence="5 6" id="KW-0472">Membrane</keyword>
<dbReference type="AlphaFoldDB" id="A0A076JNF3"/>
<dbReference type="Pfam" id="PF02687">
    <property type="entry name" value="FtsX"/>
    <property type="match status" value="1"/>
</dbReference>
<evidence type="ECO:0000313" key="9">
    <source>
        <dbReference type="EMBL" id="OQM58579.1"/>
    </source>
</evidence>
<evidence type="ECO:0000256" key="3">
    <source>
        <dbReference type="ARBA" id="ARBA00022692"/>
    </source>
</evidence>
<reference evidence="14 15" key="1">
    <citation type="journal article" date="2016" name="Sci. Rep.">
        <title>Evaluation of genetic diversity among strains of the human gut commensal Bifidobacterium adolescentis.</title>
        <authorList>
            <person name="Duranti S."/>
            <person name="Milani C."/>
            <person name="Lugli G.A."/>
            <person name="Mancabelli L."/>
            <person name="Turroni F."/>
            <person name="Ferrario C."/>
            <person name="Mangifesta M."/>
            <person name="Viappiani A."/>
            <person name="Sanchez B."/>
            <person name="Margolles A."/>
            <person name="van Sinderen D."/>
            <person name="Ventura M."/>
        </authorList>
    </citation>
    <scope>NUCLEOTIDE SEQUENCE [LARGE SCALE GENOMIC DNA]</scope>
    <source>
        <strain evidence="10 14">AD2-8</strain>
        <strain evidence="11 15">AL46-2</strain>
    </source>
</reference>
<dbReference type="Proteomes" id="UP000193664">
    <property type="component" value="Unassembled WGS sequence"/>
</dbReference>
<reference evidence="12 16" key="3">
    <citation type="submission" date="2018-08" db="EMBL/GenBank/DDBJ databases">
        <title>A genome reference for cultivated species of the human gut microbiota.</title>
        <authorList>
            <person name="Zou Y."/>
            <person name="Xue W."/>
            <person name="Luo G."/>
        </authorList>
    </citation>
    <scope>NUCLEOTIDE SEQUENCE [LARGE SCALE GENOMIC DNA]</scope>
    <source>
        <strain evidence="12 16">AF45-19</strain>
    </source>
</reference>
<evidence type="ECO:0000256" key="4">
    <source>
        <dbReference type="ARBA" id="ARBA00022989"/>
    </source>
</evidence>
<dbReference type="eggNOG" id="COG0577">
    <property type="taxonomic scope" value="Bacteria"/>
</dbReference>
<keyword evidence="3 6" id="KW-0812">Transmembrane</keyword>
<feature type="transmembrane region" description="Helical" evidence="6">
    <location>
        <begin position="328"/>
        <end position="352"/>
    </location>
</feature>
<dbReference type="GO" id="GO:0005886">
    <property type="term" value="C:plasma membrane"/>
    <property type="evidence" value="ECO:0007669"/>
    <property type="project" value="UniProtKB-SubCell"/>
</dbReference>
<name>A0A076JNF3_BIFAD</name>
<evidence type="ECO:0000313" key="10">
    <source>
        <dbReference type="EMBL" id="OSG95569.1"/>
    </source>
</evidence>
<evidence type="ECO:0000313" key="12">
    <source>
        <dbReference type="EMBL" id="RHK26511.1"/>
    </source>
</evidence>
<dbReference type="InterPro" id="IPR003838">
    <property type="entry name" value="ABC3_permease_C"/>
</dbReference>
<keyword evidence="4 6" id="KW-1133">Transmembrane helix</keyword>
<dbReference type="EMBL" id="NAQF01000002">
    <property type="protein sequence ID" value="OQM58579.1"/>
    <property type="molecule type" value="Genomic_DNA"/>
</dbReference>
<reference evidence="8 17" key="4">
    <citation type="submission" date="2023-06" db="EMBL/GenBank/DDBJ databases">
        <title>Complete Genome Sequences of Bifidobacterium faecale strain JCM19861T was isolated from human faeces by Jung-Hye Choi et al. (2014).</title>
        <authorList>
            <person name="Okuhama S."/>
            <person name="Takahashi H."/>
            <person name="Imaizumi K."/>
            <person name="Nakayama S."/>
            <person name="Ogata Y."/>
            <person name="Suda W."/>
        </authorList>
    </citation>
    <scope>NUCLEOTIDE SEQUENCE [LARGE SCALE GENOMIC DNA]</scope>
    <source>
        <strain evidence="8 17">JCM 19861</strain>
    </source>
</reference>
<comment type="subcellular location">
    <subcellularLocation>
        <location evidence="1">Cell membrane</location>
        <topology evidence="1">Multi-pass membrane protein</topology>
    </subcellularLocation>
</comment>
<evidence type="ECO:0000256" key="5">
    <source>
        <dbReference type="ARBA" id="ARBA00023136"/>
    </source>
</evidence>
<dbReference type="InterPro" id="IPR051125">
    <property type="entry name" value="ABC-4/HrtB_transporter"/>
</dbReference>
<evidence type="ECO:0000256" key="6">
    <source>
        <dbReference type="SAM" id="Phobius"/>
    </source>
</evidence>
<evidence type="ECO:0000313" key="14">
    <source>
        <dbReference type="Proteomes" id="UP000193664"/>
    </source>
</evidence>
<feature type="transmembrane region" description="Helical" evidence="6">
    <location>
        <begin position="270"/>
        <end position="293"/>
    </location>
</feature>
<sequence>MADVPHITLAKLPLANLRRKPFRTSALVIVVVMLTVAFYGGALLSMNLNNGLNSMRERMGADLMVTPQNTKNQAEALLTGNSSSTFYFTNDIGSQIAEADGVGESTVQTYISSLAAACCDEKVQIIGFNPDTDFVITPWVASQFDGTLRRGQIIAGASINVSDNNTVKLYGHEFPVAAQLADTGTSLDNSIFVNMDTVPDVVSYSAQVGHAAIPEEYAGKAVSAVLVKVKDGYSAQQVASNIAKATGIKSLGYVYPGGITATTKTNLKVIIRYVAVFITVFWTMGLVVMLAVFSSAMNERKREFAAYRILGADRATLVGIIVKESATIGAIGGVIGVTCTSLVVFPFSGLIAKELQLPYLQIGVGKVAVLIVVALLFAVLTGLVASLATAVRLSAPQAYLTLREGE</sequence>
<protein>
    <submittedName>
        <fullName evidence="11 12">ABC transporter permease</fullName>
    </submittedName>
    <submittedName>
        <fullName evidence="8">FtsX-like permease family protein</fullName>
    </submittedName>
</protein>
<dbReference type="PANTHER" id="PTHR43738:SF2">
    <property type="entry name" value="ABC TRANSPORTER PERMEASE"/>
    <property type="match status" value="1"/>
</dbReference>
<evidence type="ECO:0000313" key="13">
    <source>
        <dbReference type="Proteomes" id="UP000192714"/>
    </source>
</evidence>
<dbReference type="EMBL" id="AP028457">
    <property type="protein sequence ID" value="BEK82830.1"/>
    <property type="molecule type" value="Genomic_DNA"/>
</dbReference>